<feature type="compositionally biased region" description="Polar residues" evidence="4">
    <location>
        <begin position="882"/>
        <end position="892"/>
    </location>
</feature>
<reference evidence="6 7" key="1">
    <citation type="journal article" date="2013" name="Nat. Commun.">
        <title>The evolution and pathogenic mechanisms of the rice sheath blight pathogen.</title>
        <authorList>
            <person name="Zheng A."/>
            <person name="Lin R."/>
            <person name="Xu L."/>
            <person name="Qin P."/>
            <person name="Tang C."/>
            <person name="Ai P."/>
            <person name="Zhang D."/>
            <person name="Liu Y."/>
            <person name="Sun Z."/>
            <person name="Feng H."/>
            <person name="Wang Y."/>
            <person name="Chen Y."/>
            <person name="Liang X."/>
            <person name="Fu R."/>
            <person name="Li Q."/>
            <person name="Zhang J."/>
            <person name="Yu X."/>
            <person name="Xie Z."/>
            <person name="Ding L."/>
            <person name="Guan P."/>
            <person name="Tang J."/>
            <person name="Liang Y."/>
            <person name="Wang S."/>
            <person name="Deng Q."/>
            <person name="Li S."/>
            <person name="Zhu J."/>
            <person name="Wang L."/>
            <person name="Liu H."/>
            <person name="Li P."/>
        </authorList>
    </citation>
    <scope>NUCLEOTIDE SEQUENCE [LARGE SCALE GENOMIC DNA]</scope>
    <source>
        <strain evidence="7">AG-1 IA</strain>
    </source>
</reference>
<evidence type="ECO:0000256" key="1">
    <source>
        <dbReference type="ARBA" id="ARBA00022630"/>
    </source>
</evidence>
<dbReference type="GO" id="GO:0003676">
    <property type="term" value="F:nucleic acid binding"/>
    <property type="evidence" value="ECO:0007669"/>
    <property type="project" value="InterPro"/>
</dbReference>
<evidence type="ECO:0000313" key="6">
    <source>
        <dbReference type="EMBL" id="ELU39529.1"/>
    </source>
</evidence>
<dbReference type="PANTHER" id="PTHR32332">
    <property type="entry name" value="2-NITROPROPANE DIOXYGENASE"/>
    <property type="match status" value="1"/>
</dbReference>
<feature type="domain" description="3'-5' exonuclease" evidence="5">
    <location>
        <begin position="672"/>
        <end position="725"/>
    </location>
</feature>
<dbReference type="Pfam" id="PF01612">
    <property type="entry name" value="DNA_pol_A_exo1"/>
    <property type="match status" value="1"/>
</dbReference>
<dbReference type="GO" id="GO:0006139">
    <property type="term" value="P:nucleobase-containing compound metabolic process"/>
    <property type="evidence" value="ECO:0007669"/>
    <property type="project" value="InterPro"/>
</dbReference>
<dbReference type="InterPro" id="IPR004136">
    <property type="entry name" value="NMO"/>
</dbReference>
<dbReference type="OrthoDB" id="1920326at2759"/>
<feature type="region of interest" description="Disordered" evidence="4">
    <location>
        <begin position="626"/>
        <end position="659"/>
    </location>
</feature>
<feature type="region of interest" description="Disordered" evidence="4">
    <location>
        <begin position="402"/>
        <end position="476"/>
    </location>
</feature>
<keyword evidence="6" id="KW-0223">Dioxygenase</keyword>
<feature type="compositionally biased region" description="Basic and acidic residues" evidence="4">
    <location>
        <begin position="906"/>
        <end position="916"/>
    </location>
</feature>
<dbReference type="InterPro" id="IPR002562">
    <property type="entry name" value="3'-5'_exonuclease_dom"/>
</dbReference>
<dbReference type="InterPro" id="IPR013785">
    <property type="entry name" value="Aldolase_TIM"/>
</dbReference>
<feature type="region of interest" description="Disordered" evidence="4">
    <location>
        <begin position="880"/>
        <end position="923"/>
    </location>
</feature>
<feature type="compositionally biased region" description="Basic and acidic residues" evidence="4">
    <location>
        <begin position="626"/>
        <end position="636"/>
    </location>
</feature>
<dbReference type="CDD" id="cd04730">
    <property type="entry name" value="NPD_like"/>
    <property type="match status" value="1"/>
</dbReference>
<name>L8WT14_THACA</name>
<dbReference type="GO" id="GO:0051213">
    <property type="term" value="F:dioxygenase activity"/>
    <property type="evidence" value="ECO:0007669"/>
    <property type="project" value="UniProtKB-KW"/>
</dbReference>
<keyword evidence="7" id="KW-1185">Reference proteome</keyword>
<evidence type="ECO:0000313" key="7">
    <source>
        <dbReference type="Proteomes" id="UP000011668"/>
    </source>
</evidence>
<dbReference type="STRING" id="983506.L8WT14"/>
<sequence length="1073" mass="116503">MCLYTETFSVQHPIMLAGMNVAAGPKLAAAVTNAGGLGVIGGLGYTPKVLRQQIREIKDQLTDKNAPFGVDLLLPQVGGNARKTNYDYTKGQLPELLDVIIDEKAALFVCAVGVPPKSAVEKLHKAGIPIMNHVAKALEAGVDIICAQGGEGGGHTGHVPTSILIPACVDAVKGHKSPLTGKPVFVVAAGGIFDGRGLAAVLMWGAQGVWVGTRFVASEEAGAPKMHKELRKAGHEDIMRTLIFTGRPLNVYITDYIRDWETKRQAEIKELINKGIIPHEHELEKHPEKSLAGRRFLMGNVAAIIKDVLPAKTIVDNMVSEALDCISRANGMVGGKPSAQVARFPLLGHMARPLKLAASGLACSPDNTRDMARTTDSPQALGQGMPISTDYCGYFTNLLSASPTDPRHESPSDPELEPRKRSRKSTIMDALRRGISQTDAVSVPSRQMSTSSLPRFPNRSRSSTSTGRSPASPTGLPFYRHNEALDSISLPAVPTTNIKYLRDLDLANAAVAQMMDRMEPFPGSRWRGVVGFDMEWTVGLGMAQRKTGLIQGLICSGTILKVGVNVVLDMKKLCRDFGSSYAARGVLDLSDLARTVDVGLVGTKIDDLDSNRASMGVGVFRADEITKRDDPTKSDSENDISGEEGTPAPGANGTRATSKKASTIDIISAGRRIISFARLARRYLGRDLEKGDVRTSDWERVLTAQQRLYAANDAHAGLALYYALRMLHSRSVANGSIPVPSPAPWENQTSSEEIKDSPSGRQPAPPPFRSKATNSKTLIERKFIPPSELQNLTALQLESILPWDSLVKDLHAEFENARAAVLVKREKEGVDLKGRGEAVVTVETIEPSEQAHATLEAHVPDLQSATAGSSSIFNPLGDTHYDNLQSGNTRTLASEDKRRSIRQRHAFQDKENEALGKKWPPSRNFTLYPAGSRSLASSSTTSSIPRSVFVIKTPLSSDEMDPQLQEPTRLVVNTRYAGSSSLNDDTRSVLQQPRAYILWHKQRLSLSQICASMRSGGNPLTKSTVISYIIETLKANDKLPFEASRLKDLIALDKTGWVRENYRQFLEAKVGPL</sequence>
<gene>
    <name evidence="6" type="ORF">AG1IA_06435</name>
</gene>
<keyword evidence="2" id="KW-0288">FMN</keyword>
<evidence type="ECO:0000256" key="2">
    <source>
        <dbReference type="ARBA" id="ARBA00022643"/>
    </source>
</evidence>
<comment type="caution">
    <text evidence="6">The sequence shown here is derived from an EMBL/GenBank/DDBJ whole genome shotgun (WGS) entry which is preliminary data.</text>
</comment>
<dbReference type="PANTHER" id="PTHR32332:SF31">
    <property type="entry name" value="2-NITROPROPANE DIOXYGENASE FAMILY, PUTATIVE (AFU_ORTHOLOGUE AFUA_2G09850)-RELATED"/>
    <property type="match status" value="1"/>
</dbReference>
<feature type="region of interest" description="Disordered" evidence="4">
    <location>
        <begin position="737"/>
        <end position="772"/>
    </location>
</feature>
<evidence type="ECO:0000256" key="4">
    <source>
        <dbReference type="SAM" id="MobiDB-lite"/>
    </source>
</evidence>
<feature type="compositionally biased region" description="Basic and acidic residues" evidence="4">
    <location>
        <begin position="405"/>
        <end position="419"/>
    </location>
</feature>
<dbReference type="GO" id="GO:0018580">
    <property type="term" value="F:nitronate monooxygenase activity"/>
    <property type="evidence" value="ECO:0007669"/>
    <property type="project" value="InterPro"/>
</dbReference>
<dbReference type="HOGENOM" id="CLU_010232_0_0_1"/>
<keyword evidence="1" id="KW-0285">Flavoprotein</keyword>
<keyword evidence="3" id="KW-0560">Oxidoreductase</keyword>
<dbReference type="InterPro" id="IPR036397">
    <property type="entry name" value="RNaseH_sf"/>
</dbReference>
<dbReference type="SUPFAM" id="SSF53098">
    <property type="entry name" value="Ribonuclease H-like"/>
    <property type="match status" value="1"/>
</dbReference>
<dbReference type="GO" id="GO:0008408">
    <property type="term" value="F:3'-5' exonuclease activity"/>
    <property type="evidence" value="ECO:0007669"/>
    <property type="project" value="InterPro"/>
</dbReference>
<dbReference type="Pfam" id="PF03060">
    <property type="entry name" value="NMO"/>
    <property type="match status" value="1"/>
</dbReference>
<feature type="compositionally biased region" description="Polar residues" evidence="4">
    <location>
        <begin position="435"/>
        <end position="453"/>
    </location>
</feature>
<dbReference type="AlphaFoldDB" id="L8WT14"/>
<feature type="compositionally biased region" description="Low complexity" evidence="4">
    <location>
        <begin position="457"/>
        <end position="474"/>
    </location>
</feature>
<accession>L8WT14</accession>
<dbReference type="Proteomes" id="UP000011668">
    <property type="component" value="Unassembled WGS sequence"/>
</dbReference>
<proteinExistence type="predicted"/>
<organism evidence="6 7">
    <name type="scientific">Thanatephorus cucumeris (strain AG1-IA)</name>
    <name type="common">Rice sheath blight fungus</name>
    <name type="synonym">Rhizoctonia solani</name>
    <dbReference type="NCBI Taxonomy" id="983506"/>
    <lineage>
        <taxon>Eukaryota</taxon>
        <taxon>Fungi</taxon>
        <taxon>Dikarya</taxon>
        <taxon>Basidiomycota</taxon>
        <taxon>Agaricomycotina</taxon>
        <taxon>Agaricomycetes</taxon>
        <taxon>Cantharellales</taxon>
        <taxon>Ceratobasidiaceae</taxon>
        <taxon>Rhizoctonia</taxon>
        <taxon>Rhizoctonia solani AG-1</taxon>
    </lineage>
</organism>
<dbReference type="Gene3D" id="3.20.20.70">
    <property type="entry name" value="Aldolase class I"/>
    <property type="match status" value="1"/>
</dbReference>
<dbReference type="SUPFAM" id="SSF51412">
    <property type="entry name" value="Inosine monophosphate dehydrogenase (IMPDH)"/>
    <property type="match status" value="1"/>
</dbReference>
<evidence type="ECO:0000259" key="5">
    <source>
        <dbReference type="Pfam" id="PF01612"/>
    </source>
</evidence>
<protein>
    <submittedName>
        <fullName evidence="6">2-nitropropane dioxygenase</fullName>
    </submittedName>
</protein>
<dbReference type="InterPro" id="IPR012337">
    <property type="entry name" value="RNaseH-like_sf"/>
</dbReference>
<dbReference type="EMBL" id="AFRT01001732">
    <property type="protein sequence ID" value="ELU39529.1"/>
    <property type="molecule type" value="Genomic_DNA"/>
</dbReference>
<evidence type="ECO:0000256" key="3">
    <source>
        <dbReference type="ARBA" id="ARBA00023002"/>
    </source>
</evidence>
<dbReference type="Gene3D" id="3.30.420.10">
    <property type="entry name" value="Ribonuclease H-like superfamily/Ribonuclease H"/>
    <property type="match status" value="1"/>
</dbReference>